<dbReference type="EMBL" id="CP000157">
    <property type="protein sequence ID" value="ABC63404.1"/>
    <property type="molecule type" value="Genomic_DNA"/>
</dbReference>
<dbReference type="eggNOG" id="COG0645">
    <property type="taxonomic scope" value="Bacteria"/>
</dbReference>
<dbReference type="AlphaFoldDB" id="Q2NA87"/>
<dbReference type="Proteomes" id="UP000008808">
    <property type="component" value="Chromosome"/>
</dbReference>
<dbReference type="STRING" id="314225.ELI_06560"/>
<sequence length="325" mass="35228">MVEAEMIDMNASSTAEAPVEAILRDELAHGDVMLGTIGPILGHLLANHDHSLFSDEIIARVRGMVLSVASQLLELQAEVAQDADARGFAERNAAELAELIARDPAFLLHCHGLAIESQLALRLQRRNAIDPTLSPLLQSLVASDDAETASLAMTALASQARFMQHQKRMFLPLTELPADLFHQALQCWYGFSDGLDEGLVGKIETAMRRNYDESASRLGLLSRLVEGMGNGHRAALSIAHAGVSLFLTALASGSQQDRDVVALSTNDRQLARLALALRAAGLNPKEVEEQFLYIHPEVSLPEGFSQLRVERAQAMLAASPGWRVS</sequence>
<dbReference type="KEGG" id="eli:ELI_06560"/>
<proteinExistence type="predicted"/>
<dbReference type="HOGENOM" id="CLU_868299_0_0_5"/>
<name>Q2NA87_ERYLH</name>
<protein>
    <recommendedName>
        <fullName evidence="3">DUF2336 domain-containing protein</fullName>
    </recommendedName>
</protein>
<organism evidence="1 2">
    <name type="scientific">Erythrobacter litoralis (strain HTCC2594)</name>
    <dbReference type="NCBI Taxonomy" id="314225"/>
    <lineage>
        <taxon>Bacteria</taxon>
        <taxon>Pseudomonadati</taxon>
        <taxon>Pseudomonadota</taxon>
        <taxon>Alphaproteobacteria</taxon>
        <taxon>Sphingomonadales</taxon>
        <taxon>Erythrobacteraceae</taxon>
        <taxon>Erythrobacter/Porphyrobacter group</taxon>
        <taxon>Erythrobacter</taxon>
    </lineage>
</organism>
<dbReference type="RefSeq" id="WP_011414240.1">
    <property type="nucleotide sequence ID" value="NC_007722.1"/>
</dbReference>
<evidence type="ECO:0000313" key="1">
    <source>
        <dbReference type="EMBL" id="ABC63404.1"/>
    </source>
</evidence>
<keyword evidence="2" id="KW-1185">Reference proteome</keyword>
<evidence type="ECO:0000313" key="2">
    <source>
        <dbReference type="Proteomes" id="UP000008808"/>
    </source>
</evidence>
<reference evidence="2" key="1">
    <citation type="journal article" date="2009" name="J. Bacteriol.">
        <title>Complete genome sequence of Erythrobacter litoralis HTCC2594.</title>
        <authorList>
            <person name="Oh H.M."/>
            <person name="Giovannoni S.J."/>
            <person name="Ferriera S."/>
            <person name="Johnson J."/>
            <person name="Cho J.C."/>
        </authorList>
    </citation>
    <scope>NUCLEOTIDE SEQUENCE [LARGE SCALE GENOMIC DNA]</scope>
    <source>
        <strain evidence="2">HTCC2594</strain>
    </source>
</reference>
<accession>Q2NA87</accession>
<evidence type="ECO:0008006" key="3">
    <source>
        <dbReference type="Google" id="ProtNLM"/>
    </source>
</evidence>
<gene>
    <name evidence="1" type="ordered locus">ELI_06560</name>
</gene>